<organism evidence="2 3">
    <name type="scientific">Longispora fulva</name>
    <dbReference type="NCBI Taxonomy" id="619741"/>
    <lineage>
        <taxon>Bacteria</taxon>
        <taxon>Bacillati</taxon>
        <taxon>Actinomycetota</taxon>
        <taxon>Actinomycetes</taxon>
        <taxon>Micromonosporales</taxon>
        <taxon>Micromonosporaceae</taxon>
        <taxon>Longispora</taxon>
    </lineage>
</organism>
<keyword evidence="1" id="KW-1133">Transmembrane helix</keyword>
<gene>
    <name evidence="2" type="ORF">IW245_006726</name>
</gene>
<evidence type="ECO:0000313" key="2">
    <source>
        <dbReference type="EMBL" id="MBG6140532.1"/>
    </source>
</evidence>
<keyword evidence="3" id="KW-1185">Reference proteome</keyword>
<proteinExistence type="predicted"/>
<evidence type="ECO:0000256" key="1">
    <source>
        <dbReference type="SAM" id="Phobius"/>
    </source>
</evidence>
<dbReference type="EMBL" id="JADOUF010000001">
    <property type="protein sequence ID" value="MBG6140532.1"/>
    <property type="molecule type" value="Genomic_DNA"/>
</dbReference>
<dbReference type="RefSeq" id="WP_197007069.1">
    <property type="nucleotide sequence ID" value="NZ_BONS01000005.1"/>
</dbReference>
<keyword evidence="1" id="KW-0472">Membrane</keyword>
<feature type="transmembrane region" description="Helical" evidence="1">
    <location>
        <begin position="75"/>
        <end position="93"/>
    </location>
</feature>
<keyword evidence="1" id="KW-0812">Transmembrane</keyword>
<comment type="caution">
    <text evidence="2">The sequence shown here is derived from an EMBL/GenBank/DDBJ whole genome shotgun (WGS) entry which is preliminary data.</text>
</comment>
<evidence type="ECO:0000313" key="3">
    <source>
        <dbReference type="Proteomes" id="UP000622552"/>
    </source>
</evidence>
<feature type="transmembrane region" description="Helical" evidence="1">
    <location>
        <begin position="129"/>
        <end position="148"/>
    </location>
</feature>
<dbReference type="Proteomes" id="UP000622552">
    <property type="component" value="Unassembled WGS sequence"/>
</dbReference>
<name>A0A8J7KTB0_9ACTN</name>
<sequence>MQPTPSVDPDASDLRPPGPDECRFCGARPAAKVTFRGHQGMILIMRFLHTDGPFCRDCGLAVFRSMTAKTLYQGWWGYASFLITPGIVLLNLFRRSRVARLEEPYATPGLITPQSRPLDPGKPLYQRPAILGLLLPVALVAAFVAVVASDSQTGECVRVSGSRGTVVSCSQSHQQKVIATVERDSDCPADAEGYMEYNGKVLCTRAD</sequence>
<protein>
    <submittedName>
        <fullName evidence="2">Uncharacterized protein YjhX (UPF0386 family)</fullName>
    </submittedName>
</protein>
<reference evidence="2" key="1">
    <citation type="submission" date="2020-11" db="EMBL/GenBank/DDBJ databases">
        <title>Sequencing the genomes of 1000 actinobacteria strains.</title>
        <authorList>
            <person name="Klenk H.-P."/>
        </authorList>
    </citation>
    <scope>NUCLEOTIDE SEQUENCE</scope>
    <source>
        <strain evidence="2">DSM 45356</strain>
    </source>
</reference>
<accession>A0A8J7KTB0</accession>
<dbReference type="AlphaFoldDB" id="A0A8J7KTB0"/>